<feature type="compositionally biased region" description="Polar residues" evidence="1">
    <location>
        <begin position="144"/>
        <end position="164"/>
    </location>
</feature>
<feature type="region of interest" description="Disordered" evidence="1">
    <location>
        <begin position="1"/>
        <end position="271"/>
    </location>
</feature>
<feature type="compositionally biased region" description="Polar residues" evidence="1">
    <location>
        <begin position="101"/>
        <end position="114"/>
    </location>
</feature>
<evidence type="ECO:0000313" key="2">
    <source>
        <dbReference type="EMBL" id="UKK02422.2"/>
    </source>
</evidence>
<name>A0A976MDE7_THEOR</name>
<reference evidence="2" key="1">
    <citation type="submission" date="2022-07" db="EMBL/GenBank/DDBJ databases">
        <title>Evaluation of T. orientalis genome assembly methods using nanopore sequencing and analysis of variation between genomes.</title>
        <authorList>
            <person name="Yam J."/>
            <person name="Micallef M.L."/>
            <person name="Liu M."/>
            <person name="Djordjevic S.P."/>
            <person name="Bogema D.R."/>
            <person name="Jenkins C."/>
        </authorList>
    </citation>
    <scope>NUCLEOTIDE SEQUENCE</scope>
    <source>
        <strain evidence="2">Goon Nure</strain>
    </source>
</reference>
<sequence length="1658" mass="187560">MPLISRRASSSGGYYKNPEIPKPPDLSKTNDNSKSFTCELDSDNEFNSKVADTHQRSPTAQPISVVDSGVDVEPRSKRGPAPIAVTQAVLNAGSGPVPRKSVQSAMPVPQTSAGPAQVVKSVAQPASNSVPIDTDADSDLEVVTPSSRQSTPQVVKSTAQTPSKSVPIDSDADSDFEVVTPRSRQSTPQAASSQTQDSAPRPRAPQPRAVPVESQPVVAPTSARMPEQPQPQQTAVPRAPLPRAVPVESQPVSAPTPARVPEHPQPQEPAKTSHLRFFSLELRQKITNDAYVYVWDAKNYAHLFVPRYPFTINQVTDNGDLAWKYQGGKYPTEVRIEFDQNDNPSLELEFPVDGMFPESHVFSLELRQKITNDAYVYVWDAKNYAHLFVPRYPFTINQVTDNGDLAWKYQGGKYPTEVRIEFDQNDNPSLEIDFPDNELEQQPSAGPAQAVVSQPQQAAAPVESQPVVAPTSARMPEQPQPQQTAVPRAPLPRAVPVESQPVSAPTPARVPEHPQPQEPAPRRSSGPANLISVDINYFGSTNEVDYFFYERENVHKFLCKEGYLIYEIKRGPKPKWRYQQGDYPNRVLILRDENNSPMIRILSPNDQDPDEPTGLPQPKFISVDINYFGSTNEVDYFFYERENVHKFLCKEGYLIYEIKRGPKPKWRYQQGDYPNRVLILRDENNSPMIRILSPNDQDPDEPTGLPQPKLISVDINYFGSTNEVDYFFYERENVHKFLCKEGYLIYEIKRGPKPKWRYQQGDYPNRVLILRDENNSPMIRILSPNDQDPDEPTGLPQPKFISVDINYFGSTNEVDYFFYERENVHKFLCKEGYLIYEIKRGPKPKWRYQQGDYPNRVLILRDENNSPMIRILSPNDQDPDEPGYEIPPFASVEPQPSLRPVEPVPSYESGLITLNVDYLQSTDTVDYTYDSENFVHIFKSRGSLLFDKVLQNGKVIWKPKNNRYGNRMVIKILADGSQKAKMHYPDEVSPDEKVQPFLSQAPSIPDQVTQVKEEPFVGISSPVSTGVPIELEPGIEGVPFVRIPSLVPTVVPSDLQPGVEAEPLVRVPSPPPKRMTMDFDSDVEEAEITELTPTGEPIGVVPSQVQPSDVSFTLESGDEVSVSVSAAEKPIIPKVSPVVQPVDERLEEYVYEPEPGVTPDYSPKAPIDLNIRSSSSTKAYDYNKNRSKKTKIYTAFAGFGFASVKYGGSCCSSEKTIWEAKDDNHYGRKVELIEYWYENMYEINIYLYDATKRKFYRTFAKPWTQVDLSKLNPVSMNIASHKETYSHTTTTEDRFKVLVSKQPFVFDNLSQMAHPIVSRKAVWSTTNSDEYVAVVFRDGLGCSKIKNVTLHLINGDYRHLKMIDGIWVKKSSYLELDLNHKQSTFEYTYSKINDTHTYEGNFDFLFTKVQIIKGSGCCSSETVIWERRDNKAFANKVVFTSYDYKHMHDVIIYFHDGTKKLFIQNQKNLWNEINMSKKYEECLNIDDLKDTYFCTFKSNGQSGTYEAKEPFVFSSLVEFKRSRIGTKKVWEARNPNKYATKVVIDGPNRCSYTKNATLTLVNGSSLSLTRTGSLGCTPSFCCFLTLGLFNCCAKTWEQEQDEVFTKNVAPTHDSIMASDQTSTVSEHTTIVPEQMTFAPEQTTSFDFDDDDVGELIEF</sequence>
<dbReference type="EMBL" id="CP056072">
    <property type="protein sequence ID" value="UKK02422.2"/>
    <property type="molecule type" value="Genomic_DNA"/>
</dbReference>
<accession>A0A976MDE7</accession>
<feature type="compositionally biased region" description="Low complexity" evidence="1">
    <location>
        <begin position="447"/>
        <end position="470"/>
    </location>
</feature>
<feature type="compositionally biased region" description="Polar residues" evidence="1">
    <location>
        <begin position="27"/>
        <end position="36"/>
    </location>
</feature>
<organism evidence="2 3">
    <name type="scientific">Theileria orientalis</name>
    <dbReference type="NCBI Taxonomy" id="68886"/>
    <lineage>
        <taxon>Eukaryota</taxon>
        <taxon>Sar</taxon>
        <taxon>Alveolata</taxon>
        <taxon>Apicomplexa</taxon>
        <taxon>Aconoidasida</taxon>
        <taxon>Piroplasmida</taxon>
        <taxon>Theileriidae</taxon>
        <taxon>Theileria</taxon>
    </lineage>
</organism>
<evidence type="ECO:0000313" key="3">
    <source>
        <dbReference type="Proteomes" id="UP000244811"/>
    </source>
</evidence>
<feature type="compositionally biased region" description="Low complexity" evidence="1">
    <location>
        <begin position="235"/>
        <end position="247"/>
    </location>
</feature>
<dbReference type="PANTHER" id="PTHR48125:SF12">
    <property type="entry name" value="AT HOOK TRANSCRIPTION FACTOR FAMILY-RELATED"/>
    <property type="match status" value="1"/>
</dbReference>
<proteinExistence type="predicted"/>
<feature type="compositionally biased region" description="Low complexity" evidence="1">
    <location>
        <begin position="485"/>
        <end position="497"/>
    </location>
</feature>
<dbReference type="Proteomes" id="UP000244811">
    <property type="component" value="Chromosome 4"/>
</dbReference>
<dbReference type="PANTHER" id="PTHR48125">
    <property type="entry name" value="LP07818P1"/>
    <property type="match status" value="1"/>
</dbReference>
<feature type="compositionally biased region" description="Low complexity" evidence="1">
    <location>
        <begin position="182"/>
        <end position="212"/>
    </location>
</feature>
<gene>
    <name evidence="2" type="ORF">MACK_002515</name>
</gene>
<evidence type="ECO:0000256" key="1">
    <source>
        <dbReference type="SAM" id="MobiDB-lite"/>
    </source>
</evidence>
<feature type="region of interest" description="Disordered" evidence="1">
    <location>
        <begin position="426"/>
        <end position="528"/>
    </location>
</feature>
<protein>
    <submittedName>
        <fullName evidence="2">Uncharacterized protein</fullName>
    </submittedName>
</protein>